<evidence type="ECO:0000256" key="7">
    <source>
        <dbReference type="RuleBase" id="RU363032"/>
    </source>
</evidence>
<dbReference type="InterPro" id="IPR035906">
    <property type="entry name" value="MetI-like_sf"/>
</dbReference>
<keyword evidence="5 7" id="KW-1133">Transmembrane helix</keyword>
<reference evidence="9 10" key="1">
    <citation type="submission" date="2024-06" db="EMBL/GenBank/DDBJ databases">
        <title>Thioclava kandeliae sp. nov. from a rhizosphere soil sample of Kandelia candel in a mangrove.</title>
        <authorList>
            <person name="Mu T."/>
        </authorList>
    </citation>
    <scope>NUCLEOTIDE SEQUENCE [LARGE SCALE GENOMIC DNA]</scope>
    <source>
        <strain evidence="9 10">CPCC 100088</strain>
    </source>
</reference>
<comment type="similarity">
    <text evidence="7">Belongs to the binding-protein-dependent transport system permease family.</text>
</comment>
<feature type="transmembrane region" description="Helical" evidence="7">
    <location>
        <begin position="143"/>
        <end position="162"/>
    </location>
</feature>
<keyword evidence="10" id="KW-1185">Reference proteome</keyword>
<evidence type="ECO:0000259" key="8">
    <source>
        <dbReference type="PROSITE" id="PS50928"/>
    </source>
</evidence>
<dbReference type="PANTHER" id="PTHR30151">
    <property type="entry name" value="ALKANE SULFONATE ABC TRANSPORTER-RELATED, MEMBRANE SUBUNIT"/>
    <property type="match status" value="1"/>
</dbReference>
<organism evidence="9 10">
    <name type="scientific">Thioclava kandeliae</name>
    <dbReference type="NCBI Taxonomy" id="3070818"/>
    <lineage>
        <taxon>Bacteria</taxon>
        <taxon>Pseudomonadati</taxon>
        <taxon>Pseudomonadota</taxon>
        <taxon>Alphaproteobacteria</taxon>
        <taxon>Rhodobacterales</taxon>
        <taxon>Paracoccaceae</taxon>
        <taxon>Thioclava</taxon>
    </lineage>
</organism>
<dbReference type="PANTHER" id="PTHR30151:SF20">
    <property type="entry name" value="ABC TRANSPORTER PERMEASE PROTEIN HI_0355-RELATED"/>
    <property type="match status" value="1"/>
</dbReference>
<keyword evidence="2 7" id="KW-0813">Transport</keyword>
<evidence type="ECO:0000256" key="5">
    <source>
        <dbReference type="ARBA" id="ARBA00022989"/>
    </source>
</evidence>
<evidence type="ECO:0000256" key="2">
    <source>
        <dbReference type="ARBA" id="ARBA00022448"/>
    </source>
</evidence>
<feature type="transmembrane region" description="Helical" evidence="7">
    <location>
        <begin position="112"/>
        <end position="137"/>
    </location>
</feature>
<evidence type="ECO:0000256" key="6">
    <source>
        <dbReference type="ARBA" id="ARBA00023136"/>
    </source>
</evidence>
<feature type="transmembrane region" description="Helical" evidence="7">
    <location>
        <begin position="29"/>
        <end position="47"/>
    </location>
</feature>
<feature type="transmembrane region" description="Helical" evidence="7">
    <location>
        <begin position="183"/>
        <end position="216"/>
    </location>
</feature>
<dbReference type="Proteomes" id="UP001438953">
    <property type="component" value="Unassembled WGS sequence"/>
</dbReference>
<keyword evidence="4 7" id="KW-0812">Transmembrane</keyword>
<accession>A0ABV1SLA6</accession>
<dbReference type="PROSITE" id="PS50928">
    <property type="entry name" value="ABC_TM1"/>
    <property type="match status" value="1"/>
</dbReference>
<sequence>MPAETTAAPAQFRTVRPVLLRGVYERAQYLIPAALIIVVWWLCVDIFDVPGYVLPHPMAVVHSLINGLASGAYVEAAAATTSSIVAGFVAGTLIGMSIAVVMVLWPALDRLVFPYIVALQSMPKIAIAPLMIVWFGFGFGAKIAIVAMVAAFPVLVNMLAGLHATEHDRIELMRALAASRLQILTQVLIPSALPYLFAGLSAALVLSVTGAIVGEFVGARKGIGVLILQANFSLDLASVFALLLLLGAISAVLNLCLRLIGKRVVFWTKRK</sequence>
<protein>
    <submittedName>
        <fullName evidence="9">ABC transporter permease</fullName>
    </submittedName>
</protein>
<evidence type="ECO:0000256" key="4">
    <source>
        <dbReference type="ARBA" id="ARBA00022692"/>
    </source>
</evidence>
<dbReference type="SUPFAM" id="SSF161098">
    <property type="entry name" value="MetI-like"/>
    <property type="match status" value="1"/>
</dbReference>
<proteinExistence type="inferred from homology"/>
<evidence type="ECO:0000256" key="1">
    <source>
        <dbReference type="ARBA" id="ARBA00004651"/>
    </source>
</evidence>
<evidence type="ECO:0000256" key="3">
    <source>
        <dbReference type="ARBA" id="ARBA00022475"/>
    </source>
</evidence>
<dbReference type="EMBL" id="JAYWLC010000025">
    <property type="protein sequence ID" value="MER5173688.1"/>
    <property type="molecule type" value="Genomic_DNA"/>
</dbReference>
<name>A0ABV1SLA6_9RHOB</name>
<feature type="transmembrane region" description="Helical" evidence="7">
    <location>
        <begin position="84"/>
        <end position="105"/>
    </location>
</feature>
<keyword evidence="6 7" id="KW-0472">Membrane</keyword>
<feature type="transmembrane region" description="Helical" evidence="7">
    <location>
        <begin position="236"/>
        <end position="261"/>
    </location>
</feature>
<gene>
    <name evidence="9" type="ORF">VSX56_18155</name>
</gene>
<evidence type="ECO:0000313" key="10">
    <source>
        <dbReference type="Proteomes" id="UP001438953"/>
    </source>
</evidence>
<evidence type="ECO:0000313" key="9">
    <source>
        <dbReference type="EMBL" id="MER5173688.1"/>
    </source>
</evidence>
<dbReference type="Gene3D" id="1.10.3720.10">
    <property type="entry name" value="MetI-like"/>
    <property type="match status" value="1"/>
</dbReference>
<feature type="domain" description="ABC transmembrane type-1" evidence="8">
    <location>
        <begin position="77"/>
        <end position="261"/>
    </location>
</feature>
<dbReference type="Pfam" id="PF00528">
    <property type="entry name" value="BPD_transp_1"/>
    <property type="match status" value="1"/>
</dbReference>
<keyword evidence="3" id="KW-1003">Cell membrane</keyword>
<comment type="caution">
    <text evidence="9">The sequence shown here is derived from an EMBL/GenBank/DDBJ whole genome shotgun (WGS) entry which is preliminary data.</text>
</comment>
<comment type="subcellular location">
    <subcellularLocation>
        <location evidence="1 7">Cell membrane</location>
        <topology evidence="1 7">Multi-pass membrane protein</topology>
    </subcellularLocation>
</comment>
<dbReference type="RefSeq" id="WP_339115377.1">
    <property type="nucleotide sequence ID" value="NZ_JAYWLC010000025.1"/>
</dbReference>
<dbReference type="InterPro" id="IPR000515">
    <property type="entry name" value="MetI-like"/>
</dbReference>
<dbReference type="CDD" id="cd06261">
    <property type="entry name" value="TM_PBP2"/>
    <property type="match status" value="1"/>
</dbReference>